<evidence type="ECO:0000313" key="2">
    <source>
        <dbReference type="Proteomes" id="UP000807306"/>
    </source>
</evidence>
<evidence type="ECO:0000313" key="1">
    <source>
        <dbReference type="EMBL" id="KAF9527461.1"/>
    </source>
</evidence>
<dbReference type="EMBL" id="MU157861">
    <property type="protein sequence ID" value="KAF9527461.1"/>
    <property type="molecule type" value="Genomic_DNA"/>
</dbReference>
<accession>A0A9P6JNT7</accession>
<organism evidence="1 2">
    <name type="scientific">Crepidotus variabilis</name>
    <dbReference type="NCBI Taxonomy" id="179855"/>
    <lineage>
        <taxon>Eukaryota</taxon>
        <taxon>Fungi</taxon>
        <taxon>Dikarya</taxon>
        <taxon>Basidiomycota</taxon>
        <taxon>Agaricomycotina</taxon>
        <taxon>Agaricomycetes</taxon>
        <taxon>Agaricomycetidae</taxon>
        <taxon>Agaricales</taxon>
        <taxon>Agaricineae</taxon>
        <taxon>Crepidotaceae</taxon>
        <taxon>Crepidotus</taxon>
    </lineage>
</organism>
<dbReference type="Proteomes" id="UP000807306">
    <property type="component" value="Unassembled WGS sequence"/>
</dbReference>
<sequence length="254" mass="28292">MTDTNVGCACWLSLAGRFNGVSMHVGLTRPLVGGTPRSASEFSYWRLIPLGDCLAQEPCGNRWGEKQFKSRLVVRDRVEHAVSASSGKWSIGATSDWMTCSKHLLPKPPIRSSCGFWLSILDSIVETRSRRFMGIYTRGVSSFMIYQASPFQFFFNCSTAIVNHRSRTSPEYPSSFKFTGTPFSIFVVTFFSVDTCSLPLRSFPRILLSLSLSSPHLFPIICVLRTTSLLAVIFCIVPSKPWTSQVAATILHQV</sequence>
<reference evidence="1" key="1">
    <citation type="submission" date="2020-11" db="EMBL/GenBank/DDBJ databases">
        <authorList>
            <consortium name="DOE Joint Genome Institute"/>
            <person name="Ahrendt S."/>
            <person name="Riley R."/>
            <person name="Andreopoulos W."/>
            <person name="Labutti K."/>
            <person name="Pangilinan J."/>
            <person name="Ruiz-Duenas F.J."/>
            <person name="Barrasa J.M."/>
            <person name="Sanchez-Garcia M."/>
            <person name="Camarero S."/>
            <person name="Miyauchi S."/>
            <person name="Serrano A."/>
            <person name="Linde D."/>
            <person name="Babiker R."/>
            <person name="Drula E."/>
            <person name="Ayuso-Fernandez I."/>
            <person name="Pacheco R."/>
            <person name="Padilla G."/>
            <person name="Ferreira P."/>
            <person name="Barriuso J."/>
            <person name="Kellner H."/>
            <person name="Castanera R."/>
            <person name="Alfaro M."/>
            <person name="Ramirez L."/>
            <person name="Pisabarro A.G."/>
            <person name="Kuo A."/>
            <person name="Tritt A."/>
            <person name="Lipzen A."/>
            <person name="He G."/>
            <person name="Yan M."/>
            <person name="Ng V."/>
            <person name="Cullen D."/>
            <person name="Martin F."/>
            <person name="Rosso M.-N."/>
            <person name="Henrissat B."/>
            <person name="Hibbett D."/>
            <person name="Martinez A.T."/>
            <person name="Grigoriev I.V."/>
        </authorList>
    </citation>
    <scope>NUCLEOTIDE SEQUENCE</scope>
    <source>
        <strain evidence="1">CBS 506.95</strain>
    </source>
</reference>
<comment type="caution">
    <text evidence="1">The sequence shown here is derived from an EMBL/GenBank/DDBJ whole genome shotgun (WGS) entry which is preliminary data.</text>
</comment>
<keyword evidence="2" id="KW-1185">Reference proteome</keyword>
<gene>
    <name evidence="1" type="ORF">CPB83DRAFT_397246</name>
</gene>
<protein>
    <submittedName>
        <fullName evidence="1">Uncharacterized protein</fullName>
    </submittedName>
</protein>
<dbReference type="AlphaFoldDB" id="A0A9P6JNT7"/>
<name>A0A9P6JNT7_9AGAR</name>
<proteinExistence type="predicted"/>